<dbReference type="InterPro" id="IPR036770">
    <property type="entry name" value="Ankyrin_rpt-contain_sf"/>
</dbReference>
<dbReference type="Gene3D" id="1.25.40.20">
    <property type="entry name" value="Ankyrin repeat-containing domain"/>
    <property type="match status" value="2"/>
</dbReference>
<dbReference type="OMA" id="PRTLWYA"/>
<protein>
    <submittedName>
        <fullName evidence="1">Uncharacterized protein</fullName>
    </submittedName>
</protein>
<dbReference type="AlphaFoldDB" id="T0Q4Q5"/>
<keyword evidence="2" id="KW-1185">Reference proteome</keyword>
<gene>
    <name evidence="1" type="ORF">SDRG_09357</name>
</gene>
<evidence type="ECO:0000313" key="2">
    <source>
        <dbReference type="Proteomes" id="UP000030762"/>
    </source>
</evidence>
<proteinExistence type="predicted"/>
<reference evidence="1 2" key="1">
    <citation type="submission" date="2012-04" db="EMBL/GenBank/DDBJ databases">
        <title>The Genome Sequence of Saprolegnia declina VS20.</title>
        <authorList>
            <consortium name="The Broad Institute Genome Sequencing Platform"/>
            <person name="Russ C."/>
            <person name="Nusbaum C."/>
            <person name="Tyler B."/>
            <person name="van West P."/>
            <person name="Dieguez-Uribeondo J."/>
            <person name="de Bruijn I."/>
            <person name="Tripathy S."/>
            <person name="Jiang R."/>
            <person name="Young S.K."/>
            <person name="Zeng Q."/>
            <person name="Gargeya S."/>
            <person name="Fitzgerald M."/>
            <person name="Haas B."/>
            <person name="Abouelleil A."/>
            <person name="Alvarado L."/>
            <person name="Arachchi H.M."/>
            <person name="Berlin A."/>
            <person name="Chapman S.B."/>
            <person name="Goldberg J."/>
            <person name="Griggs A."/>
            <person name="Gujja S."/>
            <person name="Hansen M."/>
            <person name="Howarth C."/>
            <person name="Imamovic A."/>
            <person name="Larimer J."/>
            <person name="McCowen C."/>
            <person name="Montmayeur A."/>
            <person name="Murphy C."/>
            <person name="Neiman D."/>
            <person name="Pearson M."/>
            <person name="Priest M."/>
            <person name="Roberts A."/>
            <person name="Saif S."/>
            <person name="Shea T."/>
            <person name="Sisk P."/>
            <person name="Sykes S."/>
            <person name="Wortman J."/>
            <person name="Nusbaum C."/>
            <person name="Birren B."/>
        </authorList>
    </citation>
    <scope>NUCLEOTIDE SEQUENCE [LARGE SCALE GENOMIC DNA]</scope>
    <source>
        <strain evidence="1 2">VS20</strain>
    </source>
</reference>
<sequence>MATTSSTHVPRTLWYAAKTGDLTLLRTLVEVESEHFDAEDAEFKTPFYYGCSCDHPHVLKYLHELYAANGLALSKDQLQWCDVSCLMPDVRAFLQGKTTIDQVIADRDLEVRWAAMSIWDAAAEGHLKKLRELASTDPAIVTSENTSGQSPLQVAVATNQIAAAGYLLPLTKAAMEGDAFDALITRLVAQTSVDMMLQVLAGKATMKDIMMYQRRLAIR</sequence>
<evidence type="ECO:0000313" key="1">
    <source>
        <dbReference type="EMBL" id="EQC32819.1"/>
    </source>
</evidence>
<dbReference type="EMBL" id="JH767161">
    <property type="protein sequence ID" value="EQC32819.1"/>
    <property type="molecule type" value="Genomic_DNA"/>
</dbReference>
<dbReference type="GeneID" id="19950084"/>
<name>T0Q4Q5_SAPDV</name>
<dbReference type="VEuPathDB" id="FungiDB:SDRG_09357"/>
<organism evidence="1 2">
    <name type="scientific">Saprolegnia diclina (strain VS20)</name>
    <dbReference type="NCBI Taxonomy" id="1156394"/>
    <lineage>
        <taxon>Eukaryota</taxon>
        <taxon>Sar</taxon>
        <taxon>Stramenopiles</taxon>
        <taxon>Oomycota</taxon>
        <taxon>Saprolegniomycetes</taxon>
        <taxon>Saprolegniales</taxon>
        <taxon>Saprolegniaceae</taxon>
        <taxon>Saprolegnia</taxon>
    </lineage>
</organism>
<dbReference type="SUPFAM" id="SSF48403">
    <property type="entry name" value="Ankyrin repeat"/>
    <property type="match status" value="1"/>
</dbReference>
<dbReference type="RefSeq" id="XP_008613505.1">
    <property type="nucleotide sequence ID" value="XM_008615283.1"/>
</dbReference>
<dbReference type="OrthoDB" id="78322at2759"/>
<dbReference type="Proteomes" id="UP000030762">
    <property type="component" value="Unassembled WGS sequence"/>
</dbReference>
<dbReference type="InParanoid" id="T0Q4Q5"/>
<accession>T0Q4Q5</accession>